<dbReference type="PROSITE" id="PS00108">
    <property type="entry name" value="PROTEIN_KINASE_ST"/>
    <property type="match status" value="1"/>
</dbReference>
<dbReference type="PANTHER" id="PTHR48012">
    <property type="entry name" value="STERILE20-LIKE KINASE, ISOFORM B-RELATED"/>
    <property type="match status" value="1"/>
</dbReference>
<evidence type="ECO:0000313" key="5">
    <source>
        <dbReference type="Proteomes" id="UP000001064"/>
    </source>
</evidence>
<dbReference type="Gene3D" id="1.10.510.10">
    <property type="entry name" value="Transferase(Phosphotransferase) domain 1"/>
    <property type="match status" value="1"/>
</dbReference>
<reference evidence="5" key="1">
    <citation type="journal article" date="2011" name="Genome Biol.">
        <title>Comparative genomics of the social amoebae Dictyostelium discoideum and Dictyostelium purpureum.</title>
        <authorList>
            <consortium name="US DOE Joint Genome Institute (JGI-PGF)"/>
            <person name="Sucgang R."/>
            <person name="Kuo A."/>
            <person name="Tian X."/>
            <person name="Salerno W."/>
            <person name="Parikh A."/>
            <person name="Feasley C.L."/>
            <person name="Dalin E."/>
            <person name="Tu H."/>
            <person name="Huang E."/>
            <person name="Barry K."/>
            <person name="Lindquist E."/>
            <person name="Shapiro H."/>
            <person name="Bruce D."/>
            <person name="Schmutz J."/>
            <person name="Salamov A."/>
            <person name="Fey P."/>
            <person name="Gaudet P."/>
            <person name="Anjard C."/>
            <person name="Babu M.M."/>
            <person name="Basu S."/>
            <person name="Bushmanova Y."/>
            <person name="van der Wel H."/>
            <person name="Katoh-Kurasawa M."/>
            <person name="Dinh C."/>
            <person name="Coutinho P.M."/>
            <person name="Saito T."/>
            <person name="Elias M."/>
            <person name="Schaap P."/>
            <person name="Kay R.R."/>
            <person name="Henrissat B."/>
            <person name="Eichinger L."/>
            <person name="Rivero F."/>
            <person name="Putnam N.H."/>
            <person name="West C.M."/>
            <person name="Loomis W.F."/>
            <person name="Chisholm R.L."/>
            <person name="Shaulsky G."/>
            <person name="Strassmann J.E."/>
            <person name="Queller D.C."/>
            <person name="Kuspa A."/>
            <person name="Grigoriev I.V."/>
        </authorList>
    </citation>
    <scope>NUCLEOTIDE SEQUENCE [LARGE SCALE GENOMIC DNA]</scope>
    <source>
        <strain evidence="5">QSDP1</strain>
    </source>
</reference>
<keyword evidence="2" id="KW-0067">ATP-binding</keyword>
<name>F0Z9X4_DICPU</name>
<keyword evidence="1" id="KW-0547">Nucleotide-binding</keyword>
<accession>F0Z9X4</accession>
<dbReference type="OrthoDB" id="27656at2759"/>
<protein>
    <recommendedName>
        <fullName evidence="3">Protein kinase domain-containing protein</fullName>
    </recommendedName>
</protein>
<dbReference type="SUPFAM" id="SSF56112">
    <property type="entry name" value="Protein kinase-like (PK-like)"/>
    <property type="match status" value="1"/>
</dbReference>
<feature type="domain" description="Protein kinase" evidence="3">
    <location>
        <begin position="1"/>
        <end position="139"/>
    </location>
</feature>
<proteinExistence type="predicted"/>
<dbReference type="GO" id="GO:0035556">
    <property type="term" value="P:intracellular signal transduction"/>
    <property type="evidence" value="ECO:0000318"/>
    <property type="project" value="GO_Central"/>
</dbReference>
<keyword evidence="5" id="KW-1185">Reference proteome</keyword>
<dbReference type="RefSeq" id="XP_003284193.1">
    <property type="nucleotide sequence ID" value="XM_003284145.1"/>
</dbReference>
<dbReference type="VEuPathDB" id="AmoebaDB:DICPUDRAFT_27259"/>
<sequence>MIKVTKQLILVLEFLDKKGIIHRDIKSENILYNPENCLIKLIDFSVSRLIGKNELKFRNQHVGTYIAPEAIINSATQLSIKTEIYSLGCTLIEMAGGNAKKEEIPSDLPNDFKNFIQRCLTKNPECRAGINELKNHKLIVSSKKKKKKKKY</sequence>
<evidence type="ECO:0000256" key="1">
    <source>
        <dbReference type="ARBA" id="ARBA00022741"/>
    </source>
</evidence>
<dbReference type="PANTHER" id="PTHR48012:SF4">
    <property type="entry name" value="MITOGEN-ACTIVATED PROTEIN KINASE KINASE KINASE A"/>
    <property type="match status" value="1"/>
</dbReference>
<dbReference type="InterPro" id="IPR008271">
    <property type="entry name" value="Ser/Thr_kinase_AS"/>
</dbReference>
<evidence type="ECO:0000313" key="4">
    <source>
        <dbReference type="EMBL" id="EGC39289.1"/>
    </source>
</evidence>
<evidence type="ECO:0000256" key="2">
    <source>
        <dbReference type="ARBA" id="ARBA00022840"/>
    </source>
</evidence>
<dbReference type="EMBL" id="GL870960">
    <property type="protein sequence ID" value="EGC39289.1"/>
    <property type="molecule type" value="Genomic_DNA"/>
</dbReference>
<dbReference type="GO" id="GO:0005737">
    <property type="term" value="C:cytoplasm"/>
    <property type="evidence" value="ECO:0000318"/>
    <property type="project" value="GO_Central"/>
</dbReference>
<dbReference type="eggNOG" id="KOG0198">
    <property type="taxonomic scope" value="Eukaryota"/>
</dbReference>
<dbReference type="InParanoid" id="F0Z9X4"/>
<dbReference type="GO" id="GO:0005524">
    <property type="term" value="F:ATP binding"/>
    <property type="evidence" value="ECO:0007669"/>
    <property type="project" value="UniProtKB-KW"/>
</dbReference>
<gene>
    <name evidence="4" type="ORF">DICPUDRAFT_27259</name>
</gene>
<dbReference type="AlphaFoldDB" id="F0Z9X4"/>
<dbReference type="KEGG" id="dpp:DICPUDRAFT_27259"/>
<dbReference type="InterPro" id="IPR050629">
    <property type="entry name" value="STE20/SPS1-PAK"/>
</dbReference>
<dbReference type="Proteomes" id="UP000001064">
    <property type="component" value="Unassembled WGS sequence"/>
</dbReference>
<dbReference type="STRING" id="5786.F0Z9X4"/>
<dbReference type="GeneID" id="10510124"/>
<dbReference type="InterPro" id="IPR011009">
    <property type="entry name" value="Kinase-like_dom_sf"/>
</dbReference>
<dbReference type="GO" id="GO:0004674">
    <property type="term" value="F:protein serine/threonine kinase activity"/>
    <property type="evidence" value="ECO:0000318"/>
    <property type="project" value="GO_Central"/>
</dbReference>
<organism evidence="4 5">
    <name type="scientific">Dictyostelium purpureum</name>
    <name type="common">Slime mold</name>
    <dbReference type="NCBI Taxonomy" id="5786"/>
    <lineage>
        <taxon>Eukaryota</taxon>
        <taxon>Amoebozoa</taxon>
        <taxon>Evosea</taxon>
        <taxon>Eumycetozoa</taxon>
        <taxon>Dictyostelia</taxon>
        <taxon>Dictyosteliales</taxon>
        <taxon>Dictyosteliaceae</taxon>
        <taxon>Dictyostelium</taxon>
    </lineage>
</organism>
<dbReference type="Pfam" id="PF00069">
    <property type="entry name" value="Pkinase"/>
    <property type="match status" value="1"/>
</dbReference>
<dbReference type="SMART" id="SM00220">
    <property type="entry name" value="S_TKc"/>
    <property type="match status" value="1"/>
</dbReference>
<evidence type="ECO:0000259" key="3">
    <source>
        <dbReference type="PROSITE" id="PS50011"/>
    </source>
</evidence>
<dbReference type="InterPro" id="IPR000719">
    <property type="entry name" value="Prot_kinase_dom"/>
</dbReference>
<dbReference type="PROSITE" id="PS50011">
    <property type="entry name" value="PROTEIN_KINASE_DOM"/>
    <property type="match status" value="1"/>
</dbReference>